<dbReference type="STRING" id="33114.A0A2G2V185"/>
<accession>A0A2G2V185</accession>
<dbReference type="Proteomes" id="UP000224567">
    <property type="component" value="Unassembled WGS sequence"/>
</dbReference>
<reference evidence="2 3" key="1">
    <citation type="journal article" date="2017" name="Genome Biol.">
        <title>New reference genome sequences of hot pepper reveal the massive evolution of plant disease-resistance genes by retroduplication.</title>
        <authorList>
            <person name="Kim S."/>
            <person name="Park J."/>
            <person name="Yeom S.I."/>
            <person name="Kim Y.M."/>
            <person name="Seo E."/>
            <person name="Kim K.T."/>
            <person name="Kim M.S."/>
            <person name="Lee J.M."/>
            <person name="Cheong K."/>
            <person name="Shin H.S."/>
            <person name="Kim S.B."/>
            <person name="Han K."/>
            <person name="Lee J."/>
            <person name="Park M."/>
            <person name="Lee H.A."/>
            <person name="Lee H.Y."/>
            <person name="Lee Y."/>
            <person name="Oh S."/>
            <person name="Lee J.H."/>
            <person name="Choi E."/>
            <person name="Choi E."/>
            <person name="Lee S.E."/>
            <person name="Jeon J."/>
            <person name="Kim H."/>
            <person name="Choi G."/>
            <person name="Song H."/>
            <person name="Lee J."/>
            <person name="Lee S.C."/>
            <person name="Kwon J.K."/>
            <person name="Lee H.Y."/>
            <person name="Koo N."/>
            <person name="Hong Y."/>
            <person name="Kim R.W."/>
            <person name="Kang W.H."/>
            <person name="Huh J.H."/>
            <person name="Kang B.C."/>
            <person name="Yang T.J."/>
            <person name="Lee Y.H."/>
            <person name="Bennetzen J.L."/>
            <person name="Choi D."/>
        </authorList>
    </citation>
    <scope>NUCLEOTIDE SEQUENCE [LARGE SCALE GENOMIC DNA]</scope>
    <source>
        <strain evidence="3">cv. PBC81</strain>
    </source>
</reference>
<dbReference type="OrthoDB" id="1328639at2759"/>
<organism evidence="2 3">
    <name type="scientific">Capsicum baccatum</name>
    <name type="common">Peruvian pepper</name>
    <dbReference type="NCBI Taxonomy" id="33114"/>
    <lineage>
        <taxon>Eukaryota</taxon>
        <taxon>Viridiplantae</taxon>
        <taxon>Streptophyta</taxon>
        <taxon>Embryophyta</taxon>
        <taxon>Tracheophyta</taxon>
        <taxon>Spermatophyta</taxon>
        <taxon>Magnoliopsida</taxon>
        <taxon>eudicotyledons</taxon>
        <taxon>Gunneridae</taxon>
        <taxon>Pentapetalae</taxon>
        <taxon>asterids</taxon>
        <taxon>lamiids</taxon>
        <taxon>Solanales</taxon>
        <taxon>Solanaceae</taxon>
        <taxon>Solanoideae</taxon>
        <taxon>Capsiceae</taxon>
        <taxon>Capsicum</taxon>
    </lineage>
</organism>
<feature type="compositionally biased region" description="Polar residues" evidence="1">
    <location>
        <begin position="67"/>
        <end position="90"/>
    </location>
</feature>
<reference evidence="3" key="2">
    <citation type="journal article" date="2017" name="J. Anim. Genet.">
        <title>Multiple reference genome sequences of hot pepper reveal the massive evolution of plant disease resistance genes by retroduplication.</title>
        <authorList>
            <person name="Kim S."/>
            <person name="Park J."/>
            <person name="Yeom S.-I."/>
            <person name="Kim Y.-M."/>
            <person name="Seo E."/>
            <person name="Kim K.-T."/>
            <person name="Kim M.-S."/>
            <person name="Lee J.M."/>
            <person name="Cheong K."/>
            <person name="Shin H.-S."/>
            <person name="Kim S.-B."/>
            <person name="Han K."/>
            <person name="Lee J."/>
            <person name="Park M."/>
            <person name="Lee H.-A."/>
            <person name="Lee H.-Y."/>
            <person name="Lee Y."/>
            <person name="Oh S."/>
            <person name="Lee J.H."/>
            <person name="Choi E."/>
            <person name="Choi E."/>
            <person name="Lee S.E."/>
            <person name="Jeon J."/>
            <person name="Kim H."/>
            <person name="Choi G."/>
            <person name="Song H."/>
            <person name="Lee J."/>
            <person name="Lee S.-C."/>
            <person name="Kwon J.-K."/>
            <person name="Lee H.-Y."/>
            <person name="Koo N."/>
            <person name="Hong Y."/>
            <person name="Kim R.W."/>
            <person name="Kang W.-H."/>
            <person name="Huh J.H."/>
            <person name="Kang B.-C."/>
            <person name="Yang T.-J."/>
            <person name="Lee Y.-H."/>
            <person name="Bennetzen J.L."/>
            <person name="Choi D."/>
        </authorList>
    </citation>
    <scope>NUCLEOTIDE SEQUENCE [LARGE SCALE GENOMIC DNA]</scope>
    <source>
        <strain evidence="3">cv. PBC81</strain>
    </source>
</reference>
<protein>
    <submittedName>
        <fullName evidence="2">Uncharacterized protein</fullName>
    </submittedName>
</protein>
<dbReference type="InterPro" id="IPR044835">
    <property type="entry name" value="ARF_plant"/>
</dbReference>
<comment type="caution">
    <text evidence="2">The sequence shown here is derived from an EMBL/GenBank/DDBJ whole genome shotgun (WGS) entry which is preliminary data.</text>
</comment>
<dbReference type="EMBL" id="MLFT02000644">
    <property type="protein sequence ID" value="PHT26742.1"/>
    <property type="molecule type" value="Genomic_DNA"/>
</dbReference>
<dbReference type="PANTHER" id="PTHR31384">
    <property type="entry name" value="AUXIN RESPONSE FACTOR 4-RELATED"/>
    <property type="match status" value="1"/>
</dbReference>
<dbReference type="GO" id="GO:0006355">
    <property type="term" value="P:regulation of DNA-templated transcription"/>
    <property type="evidence" value="ECO:0007669"/>
    <property type="project" value="InterPro"/>
</dbReference>
<keyword evidence="3" id="KW-1185">Reference proteome</keyword>
<sequence>MRALQDIVSHLIQQKSLNEAKGKVDTNIKQDFEEGNQHISSNVPNEAALTPYVQNKEKKANQKDNYSKLTRVNPTEGVRSSSKQSSAAHATANRSRLTIFYNPRNVSKACPLEFVIPLAKYRKPVYSTQLSVGMRFGMMFETEEIGKGRAYDRAATKFRRLHANINFNFDYYHDDLKQDILLTLPHGIKLVSLEIADICLYFVVSLTQTQIIRSDSKITKVSLLCHASQINPSNLDIFISSQICLFHMLTLSCIVQLKKLEANFEIFLTCFDMNLT</sequence>
<evidence type="ECO:0000313" key="2">
    <source>
        <dbReference type="EMBL" id="PHT26742.1"/>
    </source>
</evidence>
<dbReference type="AlphaFoldDB" id="A0A2G2V185"/>
<proteinExistence type="predicted"/>
<feature type="compositionally biased region" description="Basic and acidic residues" evidence="1">
    <location>
        <begin position="56"/>
        <end position="66"/>
    </location>
</feature>
<evidence type="ECO:0000313" key="3">
    <source>
        <dbReference type="Proteomes" id="UP000224567"/>
    </source>
</evidence>
<evidence type="ECO:0000256" key="1">
    <source>
        <dbReference type="SAM" id="MobiDB-lite"/>
    </source>
</evidence>
<dbReference type="GO" id="GO:0003677">
    <property type="term" value="F:DNA binding"/>
    <property type="evidence" value="ECO:0007669"/>
    <property type="project" value="InterPro"/>
</dbReference>
<name>A0A2G2V185_CAPBA</name>
<gene>
    <name evidence="2" type="ORF">CQW23_33653</name>
</gene>
<feature type="region of interest" description="Disordered" evidence="1">
    <location>
        <begin position="56"/>
        <end position="90"/>
    </location>
</feature>
<dbReference type="PANTHER" id="PTHR31384:SF10">
    <property type="entry name" value="AUXIN RESPONSE FACTOR 5"/>
    <property type="match status" value="1"/>
</dbReference>
<dbReference type="GO" id="GO:0009725">
    <property type="term" value="P:response to hormone"/>
    <property type="evidence" value="ECO:0007669"/>
    <property type="project" value="InterPro"/>
</dbReference>